<dbReference type="EMBL" id="JAFNEN010000007">
    <property type="protein sequence ID" value="KAG8201216.1"/>
    <property type="molecule type" value="Genomic_DNA"/>
</dbReference>
<comment type="caution">
    <text evidence="2">The sequence shown here is derived from an EMBL/GenBank/DDBJ whole genome shotgun (WGS) entry which is preliminary data.</text>
</comment>
<reference evidence="2 3" key="1">
    <citation type="journal article" date="2022" name="Nat. Ecol. Evol.">
        <title>A masculinizing supergene underlies an exaggerated male reproductive morph in a spider.</title>
        <authorList>
            <person name="Hendrickx F."/>
            <person name="De Corte Z."/>
            <person name="Sonet G."/>
            <person name="Van Belleghem S.M."/>
            <person name="Kostlbacher S."/>
            <person name="Vangestel C."/>
        </authorList>
    </citation>
    <scope>NUCLEOTIDE SEQUENCE [LARGE SCALE GENOMIC DNA]</scope>
    <source>
        <strain evidence="2">W744_W776</strain>
    </source>
</reference>
<accession>A0AAV6VYL3</accession>
<organism evidence="2 3">
    <name type="scientific">Oedothorax gibbosus</name>
    <dbReference type="NCBI Taxonomy" id="931172"/>
    <lineage>
        <taxon>Eukaryota</taxon>
        <taxon>Metazoa</taxon>
        <taxon>Ecdysozoa</taxon>
        <taxon>Arthropoda</taxon>
        <taxon>Chelicerata</taxon>
        <taxon>Arachnida</taxon>
        <taxon>Araneae</taxon>
        <taxon>Araneomorphae</taxon>
        <taxon>Entelegynae</taxon>
        <taxon>Araneoidea</taxon>
        <taxon>Linyphiidae</taxon>
        <taxon>Erigoninae</taxon>
        <taxon>Oedothorax</taxon>
    </lineage>
</organism>
<dbReference type="AlphaFoldDB" id="A0AAV6VYL3"/>
<keyword evidence="3" id="KW-1185">Reference proteome</keyword>
<evidence type="ECO:0000256" key="1">
    <source>
        <dbReference type="SAM" id="MobiDB-lite"/>
    </source>
</evidence>
<evidence type="ECO:0000313" key="3">
    <source>
        <dbReference type="Proteomes" id="UP000827092"/>
    </source>
</evidence>
<protein>
    <submittedName>
        <fullName evidence="2">Uncharacterized protein</fullName>
    </submittedName>
</protein>
<feature type="compositionally biased region" description="Polar residues" evidence="1">
    <location>
        <begin position="72"/>
        <end position="90"/>
    </location>
</feature>
<gene>
    <name evidence="2" type="ORF">JTE90_019855</name>
</gene>
<proteinExistence type="predicted"/>
<dbReference type="Proteomes" id="UP000827092">
    <property type="component" value="Unassembled WGS sequence"/>
</dbReference>
<sequence>MQNYNEVSCFTSSTVSGSGFFRMCLEAIALRDRPPNELLAMRVTCVANVACDVRGPAEEKADACLLVPPKQSPNENRPQTNATKTDTLNL</sequence>
<name>A0AAV6VYL3_9ARAC</name>
<feature type="region of interest" description="Disordered" evidence="1">
    <location>
        <begin position="66"/>
        <end position="90"/>
    </location>
</feature>
<evidence type="ECO:0000313" key="2">
    <source>
        <dbReference type="EMBL" id="KAG8201216.1"/>
    </source>
</evidence>